<organism evidence="2 3">
    <name type="scientific">Mojavia pulchra JT2-VF2</name>
    <dbReference type="NCBI Taxonomy" id="287848"/>
    <lineage>
        <taxon>Bacteria</taxon>
        <taxon>Bacillati</taxon>
        <taxon>Cyanobacteriota</taxon>
        <taxon>Cyanophyceae</taxon>
        <taxon>Nostocales</taxon>
        <taxon>Nostocaceae</taxon>
    </lineage>
</organism>
<evidence type="ECO:0000313" key="2">
    <source>
        <dbReference type="EMBL" id="MBW4562770.1"/>
    </source>
</evidence>
<feature type="region of interest" description="Disordered" evidence="1">
    <location>
        <begin position="1"/>
        <end position="131"/>
    </location>
</feature>
<reference evidence="2" key="2">
    <citation type="journal article" date="2022" name="Microbiol. Resour. Announc.">
        <title>Metagenome Sequencing to Explore Phylogenomics of Terrestrial Cyanobacteria.</title>
        <authorList>
            <person name="Ward R.D."/>
            <person name="Stajich J.E."/>
            <person name="Johansen J.R."/>
            <person name="Huntemann M."/>
            <person name="Clum A."/>
            <person name="Foster B."/>
            <person name="Foster B."/>
            <person name="Roux S."/>
            <person name="Palaniappan K."/>
            <person name="Varghese N."/>
            <person name="Mukherjee S."/>
            <person name="Reddy T.B.K."/>
            <person name="Daum C."/>
            <person name="Copeland A."/>
            <person name="Chen I.A."/>
            <person name="Ivanova N.N."/>
            <person name="Kyrpides N.C."/>
            <person name="Shapiro N."/>
            <person name="Eloe-Fadrosh E.A."/>
            <person name="Pietrasiak N."/>
        </authorList>
    </citation>
    <scope>NUCLEOTIDE SEQUENCE</scope>
    <source>
        <strain evidence="2">JT2-VF2</strain>
    </source>
</reference>
<dbReference type="EMBL" id="JAHHHN010000009">
    <property type="protein sequence ID" value="MBW4562770.1"/>
    <property type="molecule type" value="Genomic_DNA"/>
</dbReference>
<gene>
    <name evidence="2" type="ORF">KME32_16800</name>
</gene>
<accession>A0A951Q1U2</accession>
<feature type="compositionally biased region" description="Polar residues" evidence="1">
    <location>
        <begin position="1"/>
        <end position="34"/>
    </location>
</feature>
<comment type="caution">
    <text evidence="2">The sequence shown here is derived from an EMBL/GenBank/DDBJ whole genome shotgun (WGS) entry which is preliminary data.</text>
</comment>
<feature type="compositionally biased region" description="Polar residues" evidence="1">
    <location>
        <begin position="92"/>
        <end position="103"/>
    </location>
</feature>
<sequence length="131" mass="13402">MSENDPSLSNPAITPDQSTVASQQAQPHTPTNVAGSAMLDAQAAAGGNEPEGDPTNFPIATNFPKAGVSGDPKTAGASTIMGPDSTDEQNSEKGSVNLQNNPDIPSDEMQGTLPNTDPVGMPIDPETNFPE</sequence>
<dbReference type="AlphaFoldDB" id="A0A951Q1U2"/>
<reference evidence="2" key="1">
    <citation type="submission" date="2021-05" db="EMBL/GenBank/DDBJ databases">
        <authorList>
            <person name="Pietrasiak N."/>
            <person name="Ward R."/>
            <person name="Stajich J.E."/>
            <person name="Kurbessoian T."/>
        </authorList>
    </citation>
    <scope>NUCLEOTIDE SEQUENCE</scope>
    <source>
        <strain evidence="2">JT2-VF2</strain>
    </source>
</reference>
<protein>
    <submittedName>
        <fullName evidence="2">Uncharacterized protein</fullName>
    </submittedName>
</protein>
<name>A0A951Q1U2_9NOST</name>
<proteinExistence type="predicted"/>
<evidence type="ECO:0000256" key="1">
    <source>
        <dbReference type="SAM" id="MobiDB-lite"/>
    </source>
</evidence>
<evidence type="ECO:0000313" key="3">
    <source>
        <dbReference type="Proteomes" id="UP000715781"/>
    </source>
</evidence>
<dbReference type="Proteomes" id="UP000715781">
    <property type="component" value="Unassembled WGS sequence"/>
</dbReference>